<keyword evidence="2" id="KW-1133">Transmembrane helix</keyword>
<feature type="compositionally biased region" description="Polar residues" evidence="1">
    <location>
        <begin position="13"/>
        <end position="22"/>
    </location>
</feature>
<evidence type="ECO:0000256" key="1">
    <source>
        <dbReference type="SAM" id="MobiDB-lite"/>
    </source>
</evidence>
<evidence type="ECO:0000313" key="4">
    <source>
        <dbReference type="Proteomes" id="UP001446871"/>
    </source>
</evidence>
<feature type="region of interest" description="Disordered" evidence="1">
    <location>
        <begin position="1"/>
        <end position="85"/>
    </location>
</feature>
<reference evidence="3 4" key="1">
    <citation type="submission" date="2023-01" db="EMBL/GenBank/DDBJ databases">
        <title>Analysis of 21 Apiospora genomes using comparative genomics revels a genus with tremendous synthesis potential of carbohydrate active enzymes and secondary metabolites.</title>
        <authorList>
            <person name="Sorensen T."/>
        </authorList>
    </citation>
    <scope>NUCLEOTIDE SEQUENCE [LARGE SCALE GENOMIC DNA]</scope>
    <source>
        <strain evidence="3 4">CBS 83171</strain>
    </source>
</reference>
<dbReference type="EMBL" id="JAQQWM010000006">
    <property type="protein sequence ID" value="KAK8059898.1"/>
    <property type="molecule type" value="Genomic_DNA"/>
</dbReference>
<proteinExistence type="predicted"/>
<keyword evidence="2" id="KW-0812">Transmembrane</keyword>
<protein>
    <submittedName>
        <fullName evidence="3">Uncharacterized protein</fullName>
    </submittedName>
</protein>
<keyword evidence="4" id="KW-1185">Reference proteome</keyword>
<feature type="transmembrane region" description="Helical" evidence="2">
    <location>
        <begin position="161"/>
        <end position="188"/>
    </location>
</feature>
<sequence>MSAELPAKIPTDWPTTSDQQEITGRVGDDSSYQESQTPSAVLAATLPRPATRREHYDDSTEEIPATEGNLIDEKMDRTPAPLSHTPSEAVARWDSWFDDDGFEDRPFVNGWDVEALMSMPHVLYYPSRSILRYYGTFMDDDAAVEAAVEGRRRRSQLRPATPLGVTILAILALIAFVFIASLILYTFLG</sequence>
<accession>A0ABR1UPX4</accession>
<evidence type="ECO:0000313" key="3">
    <source>
        <dbReference type="EMBL" id="KAK8059898.1"/>
    </source>
</evidence>
<dbReference type="Proteomes" id="UP001446871">
    <property type="component" value="Unassembled WGS sequence"/>
</dbReference>
<evidence type="ECO:0000256" key="2">
    <source>
        <dbReference type="SAM" id="Phobius"/>
    </source>
</evidence>
<feature type="compositionally biased region" description="Polar residues" evidence="1">
    <location>
        <begin position="30"/>
        <end position="39"/>
    </location>
</feature>
<name>A0ABR1UPX4_9PEZI</name>
<keyword evidence="2" id="KW-0472">Membrane</keyword>
<organism evidence="3 4">
    <name type="scientific">Apiospora saccharicola</name>
    <dbReference type="NCBI Taxonomy" id="335842"/>
    <lineage>
        <taxon>Eukaryota</taxon>
        <taxon>Fungi</taxon>
        <taxon>Dikarya</taxon>
        <taxon>Ascomycota</taxon>
        <taxon>Pezizomycotina</taxon>
        <taxon>Sordariomycetes</taxon>
        <taxon>Xylariomycetidae</taxon>
        <taxon>Amphisphaeriales</taxon>
        <taxon>Apiosporaceae</taxon>
        <taxon>Apiospora</taxon>
    </lineage>
</organism>
<comment type="caution">
    <text evidence="3">The sequence shown here is derived from an EMBL/GenBank/DDBJ whole genome shotgun (WGS) entry which is preliminary data.</text>
</comment>
<gene>
    <name evidence="3" type="ORF">PG996_009828</name>
</gene>